<dbReference type="Pfam" id="PF00551">
    <property type="entry name" value="Formyl_trans_N"/>
    <property type="match status" value="1"/>
</dbReference>
<protein>
    <recommendedName>
        <fullName evidence="1">Formyl transferase N-terminal domain-containing protein</fullName>
    </recommendedName>
</protein>
<dbReference type="PANTHER" id="PTHR11138:SF5">
    <property type="entry name" value="METHIONYL-TRNA FORMYLTRANSFERASE, MITOCHONDRIAL"/>
    <property type="match status" value="1"/>
</dbReference>
<dbReference type="InterPro" id="IPR036477">
    <property type="entry name" value="Formyl_transf_N_sf"/>
</dbReference>
<dbReference type="PANTHER" id="PTHR11138">
    <property type="entry name" value="METHIONYL-TRNA FORMYLTRANSFERASE"/>
    <property type="match status" value="1"/>
</dbReference>
<evidence type="ECO:0000313" key="3">
    <source>
        <dbReference type="Proteomes" id="UP000183080"/>
    </source>
</evidence>
<accession>A0A1J5TXC3</accession>
<proteinExistence type="predicted"/>
<gene>
    <name evidence="2" type="ORF">BD935_00070</name>
</gene>
<name>A0A1J5TXC3_9ARCH</name>
<feature type="domain" description="Formyl transferase N-terminal" evidence="1">
    <location>
        <begin position="65"/>
        <end position="166"/>
    </location>
</feature>
<dbReference type="Gene3D" id="3.40.50.12230">
    <property type="match status" value="1"/>
</dbReference>
<dbReference type="GO" id="GO:0004479">
    <property type="term" value="F:methionyl-tRNA formyltransferase activity"/>
    <property type="evidence" value="ECO:0007669"/>
    <property type="project" value="TreeGrafter"/>
</dbReference>
<dbReference type="STRING" id="1888995.BD935_00070"/>
<dbReference type="CDD" id="cd08369">
    <property type="entry name" value="FMT_core"/>
    <property type="match status" value="1"/>
</dbReference>
<organism evidence="2 3">
    <name type="scientific">Marine Group III euryarchaeote CG-Epi1</name>
    <dbReference type="NCBI Taxonomy" id="1888995"/>
    <lineage>
        <taxon>Archaea</taxon>
        <taxon>Methanobacteriati</taxon>
        <taxon>Thermoplasmatota</taxon>
        <taxon>Thermoplasmata</taxon>
        <taxon>Candidatus Thermoprofundales</taxon>
    </lineage>
</organism>
<sequence>MKNVVVLGKGDLCIKICEWFKKHENLKYVVPVIPEPHWTESLVDWCEVNQIDYVKSGNYRDLPKDKKIDLAFSCFYDKIVKNDFIEKCVRILNLHNSPLPLYRGMRPINWALKDKRQEHGVTIHEITPGIDDGPIVSQVRFSIYPDFEEVEDVYLKALNYGYTLFLETMPILDVIEAKKQTGEIIYHSSLDNNLLGDREGYRRDLKTK</sequence>
<dbReference type="SUPFAM" id="SSF53328">
    <property type="entry name" value="Formyltransferase"/>
    <property type="match status" value="1"/>
</dbReference>
<evidence type="ECO:0000313" key="2">
    <source>
        <dbReference type="EMBL" id="OIR21165.1"/>
    </source>
</evidence>
<evidence type="ECO:0000259" key="1">
    <source>
        <dbReference type="Pfam" id="PF00551"/>
    </source>
</evidence>
<dbReference type="Proteomes" id="UP000183080">
    <property type="component" value="Unassembled WGS sequence"/>
</dbReference>
<dbReference type="EMBL" id="MIZA01000001">
    <property type="protein sequence ID" value="OIR21165.1"/>
    <property type="molecule type" value="Genomic_DNA"/>
</dbReference>
<comment type="caution">
    <text evidence="2">The sequence shown here is derived from an EMBL/GenBank/DDBJ whole genome shotgun (WGS) entry which is preliminary data.</text>
</comment>
<dbReference type="AlphaFoldDB" id="A0A1J5TXC3"/>
<reference evidence="2 3" key="1">
    <citation type="submission" date="2016-08" db="EMBL/GenBank/DDBJ databases">
        <title>New Insights into Marine Group III Euryarchaeota, from dark to light.</title>
        <authorList>
            <person name="Haro-Moreno J.M."/>
            <person name="Rodriguez-Valera F."/>
            <person name="Lopez-Garcia P."/>
            <person name="Moreira D."/>
            <person name="Martin-Cuadrado A.B."/>
        </authorList>
    </citation>
    <scope>NUCLEOTIDE SEQUENCE [LARGE SCALE GENOMIC DNA]</scope>
    <source>
        <strain evidence="2">CG-Epi1</strain>
    </source>
</reference>
<dbReference type="InterPro" id="IPR002376">
    <property type="entry name" value="Formyl_transf_N"/>
</dbReference>